<accession>A0A381UCN5</accession>
<gene>
    <name evidence="1" type="ORF">METZ01_LOCUS78849</name>
</gene>
<name>A0A381UCN5_9ZZZZ</name>
<dbReference type="AlphaFoldDB" id="A0A381UCN5"/>
<reference evidence="1" key="1">
    <citation type="submission" date="2018-05" db="EMBL/GenBank/DDBJ databases">
        <authorList>
            <person name="Lanie J.A."/>
            <person name="Ng W.-L."/>
            <person name="Kazmierczak K.M."/>
            <person name="Andrzejewski T.M."/>
            <person name="Davidsen T.M."/>
            <person name="Wayne K.J."/>
            <person name="Tettelin H."/>
            <person name="Glass J.I."/>
            <person name="Rusch D."/>
            <person name="Podicherti R."/>
            <person name="Tsui H.-C.T."/>
            <person name="Winkler M.E."/>
        </authorList>
    </citation>
    <scope>NUCLEOTIDE SEQUENCE</scope>
</reference>
<proteinExistence type="predicted"/>
<feature type="non-terminal residue" evidence="1">
    <location>
        <position position="1"/>
    </location>
</feature>
<protein>
    <submittedName>
        <fullName evidence="1">Uncharacterized protein</fullName>
    </submittedName>
</protein>
<organism evidence="1">
    <name type="scientific">marine metagenome</name>
    <dbReference type="NCBI Taxonomy" id="408172"/>
    <lineage>
        <taxon>unclassified sequences</taxon>
        <taxon>metagenomes</taxon>
        <taxon>ecological metagenomes</taxon>
    </lineage>
</organism>
<evidence type="ECO:0000313" key="1">
    <source>
        <dbReference type="EMBL" id="SVA25995.1"/>
    </source>
</evidence>
<sequence length="63" mass="6819">VTGTLDSRTPEELIEEIRAIIDRGLGSTKSREVIAASEVADLLLDLRLLLDATDDELEAAPNN</sequence>
<dbReference type="EMBL" id="UINC01006184">
    <property type="protein sequence ID" value="SVA25995.1"/>
    <property type="molecule type" value="Genomic_DNA"/>
</dbReference>